<dbReference type="EMBL" id="JASPKZ010008375">
    <property type="protein sequence ID" value="KAJ9579817.1"/>
    <property type="molecule type" value="Genomic_DNA"/>
</dbReference>
<dbReference type="GO" id="GO:2000369">
    <property type="term" value="P:regulation of clathrin-dependent endocytosis"/>
    <property type="evidence" value="ECO:0007669"/>
    <property type="project" value="TreeGrafter"/>
</dbReference>
<dbReference type="AlphaFoldDB" id="A0AAD7ZGD0"/>
<feature type="compositionally biased region" description="Polar residues" evidence="3">
    <location>
        <begin position="907"/>
        <end position="932"/>
    </location>
</feature>
<dbReference type="FunFam" id="2.60.40.1110:FF:000001">
    <property type="entry name" value="cyclin-G-associated kinase isoform X2"/>
    <property type="match status" value="1"/>
</dbReference>
<comment type="caution">
    <text evidence="7">The sequence shown here is derived from an EMBL/GenBank/DDBJ whole genome shotgun (WGS) entry which is preliminary data.</text>
</comment>
<feature type="compositionally biased region" description="Polar residues" evidence="3">
    <location>
        <begin position="413"/>
        <end position="422"/>
    </location>
</feature>
<dbReference type="PROSITE" id="PS00108">
    <property type="entry name" value="PROTEIN_KINASE_ST"/>
    <property type="match status" value="1"/>
</dbReference>
<dbReference type="InterPro" id="IPR000719">
    <property type="entry name" value="Prot_kinase_dom"/>
</dbReference>
<name>A0AAD7ZGD0_DIPPU</name>
<feature type="compositionally biased region" description="Pro residues" evidence="3">
    <location>
        <begin position="829"/>
        <end position="841"/>
    </location>
</feature>
<feature type="region of interest" description="Disordered" evidence="3">
    <location>
        <begin position="328"/>
        <end position="429"/>
    </location>
</feature>
<dbReference type="Proteomes" id="UP001233999">
    <property type="component" value="Unassembled WGS sequence"/>
</dbReference>
<feature type="compositionally biased region" description="Low complexity" evidence="3">
    <location>
        <begin position="334"/>
        <end position="348"/>
    </location>
</feature>
<evidence type="ECO:0000259" key="4">
    <source>
        <dbReference type="PROSITE" id="PS50011"/>
    </source>
</evidence>
<feature type="domain" description="Protein kinase" evidence="4">
    <location>
        <begin position="36"/>
        <end position="310"/>
    </location>
</feature>
<dbReference type="Pfam" id="PF00069">
    <property type="entry name" value="Pkinase"/>
    <property type="match status" value="1"/>
</dbReference>
<organism evidence="7 8">
    <name type="scientific">Diploptera punctata</name>
    <name type="common">Pacific beetle cockroach</name>
    <dbReference type="NCBI Taxonomy" id="6984"/>
    <lineage>
        <taxon>Eukaryota</taxon>
        <taxon>Metazoa</taxon>
        <taxon>Ecdysozoa</taxon>
        <taxon>Arthropoda</taxon>
        <taxon>Hexapoda</taxon>
        <taxon>Insecta</taxon>
        <taxon>Pterygota</taxon>
        <taxon>Neoptera</taxon>
        <taxon>Polyneoptera</taxon>
        <taxon>Dictyoptera</taxon>
        <taxon>Blattodea</taxon>
        <taxon>Blaberoidea</taxon>
        <taxon>Blaberidae</taxon>
        <taxon>Diplopterinae</taxon>
        <taxon>Diploptera</taxon>
    </lineage>
</organism>
<gene>
    <name evidence="7" type="ORF">L9F63_004523</name>
</gene>
<feature type="region of interest" description="Disordered" evidence="3">
    <location>
        <begin position="818"/>
        <end position="1101"/>
    </location>
</feature>
<dbReference type="GO" id="GO:0004674">
    <property type="term" value="F:protein serine/threonine kinase activity"/>
    <property type="evidence" value="ECO:0007669"/>
    <property type="project" value="TreeGrafter"/>
</dbReference>
<reference evidence="7" key="1">
    <citation type="journal article" date="2023" name="IScience">
        <title>Live-bearing cockroach genome reveals convergent evolutionary mechanisms linked to viviparity in insects and beyond.</title>
        <authorList>
            <person name="Fouks B."/>
            <person name="Harrison M.C."/>
            <person name="Mikhailova A.A."/>
            <person name="Marchal E."/>
            <person name="English S."/>
            <person name="Carruthers M."/>
            <person name="Jennings E.C."/>
            <person name="Chiamaka E.L."/>
            <person name="Frigard R.A."/>
            <person name="Pippel M."/>
            <person name="Attardo G.M."/>
            <person name="Benoit J.B."/>
            <person name="Bornberg-Bauer E."/>
            <person name="Tobe S.S."/>
        </authorList>
    </citation>
    <scope>NUCLEOTIDE SEQUENCE</scope>
    <source>
        <strain evidence="7">Stay&amp;Tobe</strain>
    </source>
</reference>
<dbReference type="InterPro" id="IPR014020">
    <property type="entry name" value="Tensin_C2-dom"/>
</dbReference>
<dbReference type="SUPFAM" id="SSF56112">
    <property type="entry name" value="Protein kinase-like (PK-like)"/>
    <property type="match status" value="1"/>
</dbReference>
<dbReference type="FunFam" id="1.10.510.10:FF:000228">
    <property type="entry name" value="cyclin-G-associated kinase isoform X1"/>
    <property type="match status" value="1"/>
</dbReference>
<feature type="compositionally biased region" description="Basic and acidic residues" evidence="3">
    <location>
        <begin position="844"/>
        <end position="868"/>
    </location>
</feature>
<dbReference type="CDD" id="cd14511">
    <property type="entry name" value="PTP_auxilin-like"/>
    <property type="match status" value="1"/>
</dbReference>
<dbReference type="InterPro" id="IPR011009">
    <property type="entry name" value="Kinase-like_dom_sf"/>
</dbReference>
<dbReference type="Gene3D" id="3.90.190.10">
    <property type="entry name" value="Protein tyrosine phosphatase superfamily"/>
    <property type="match status" value="1"/>
</dbReference>
<dbReference type="InterPro" id="IPR008271">
    <property type="entry name" value="Ser/Thr_kinase_AS"/>
</dbReference>
<dbReference type="InterPro" id="IPR035892">
    <property type="entry name" value="C2_domain_sf"/>
</dbReference>
<dbReference type="SMART" id="SM01326">
    <property type="entry name" value="PTEN_C2"/>
    <property type="match status" value="1"/>
</dbReference>
<evidence type="ECO:0000313" key="8">
    <source>
        <dbReference type="Proteomes" id="UP001233999"/>
    </source>
</evidence>
<feature type="compositionally biased region" description="Pro residues" evidence="3">
    <location>
        <begin position="376"/>
        <end position="408"/>
    </location>
</feature>
<dbReference type="GO" id="GO:0045747">
    <property type="term" value="P:positive regulation of Notch signaling pathway"/>
    <property type="evidence" value="ECO:0007669"/>
    <property type="project" value="TreeGrafter"/>
</dbReference>
<reference evidence="7" key="2">
    <citation type="submission" date="2023-05" db="EMBL/GenBank/DDBJ databases">
        <authorList>
            <person name="Fouks B."/>
        </authorList>
    </citation>
    <scope>NUCLEOTIDE SEQUENCE</scope>
    <source>
        <strain evidence="7">Stay&amp;Tobe</strain>
        <tissue evidence="7">Testes</tissue>
    </source>
</reference>
<comment type="similarity">
    <text evidence="1">Belongs to the protein kinase superfamily. AGC Ser/Thr protein kinase family. PKC subfamily.</text>
</comment>
<evidence type="ECO:0000256" key="1">
    <source>
        <dbReference type="ARBA" id="ARBA00005490"/>
    </source>
</evidence>
<feature type="domain" description="Phosphatase tensin-type" evidence="5">
    <location>
        <begin position="454"/>
        <end position="634"/>
    </location>
</feature>
<evidence type="ECO:0000313" key="7">
    <source>
        <dbReference type="EMBL" id="KAJ9579817.1"/>
    </source>
</evidence>
<dbReference type="PROSITE" id="PS51182">
    <property type="entry name" value="C2_TENSIN"/>
    <property type="match status" value="1"/>
</dbReference>
<evidence type="ECO:0000256" key="3">
    <source>
        <dbReference type="SAM" id="MobiDB-lite"/>
    </source>
</evidence>
<feature type="compositionally biased region" description="Polar residues" evidence="3">
    <location>
        <begin position="981"/>
        <end position="996"/>
    </location>
</feature>
<feature type="non-terminal residue" evidence="7">
    <location>
        <position position="1101"/>
    </location>
</feature>
<dbReference type="PANTHER" id="PTHR22967">
    <property type="entry name" value="SERINE/THREONINE PROTEIN KINASE"/>
    <property type="match status" value="1"/>
</dbReference>
<dbReference type="GO" id="GO:0005524">
    <property type="term" value="F:ATP binding"/>
    <property type="evidence" value="ECO:0007669"/>
    <property type="project" value="InterPro"/>
</dbReference>
<dbReference type="GO" id="GO:0035612">
    <property type="term" value="F:AP-2 adaptor complex binding"/>
    <property type="evidence" value="ECO:0007669"/>
    <property type="project" value="TreeGrafter"/>
</dbReference>
<protein>
    <recommendedName>
        <fullName evidence="9">Cyclin-G-associated kinase</fullName>
    </recommendedName>
</protein>
<dbReference type="SUPFAM" id="SSF52799">
    <property type="entry name" value="(Phosphotyrosine protein) phosphatases II"/>
    <property type="match status" value="1"/>
</dbReference>
<feature type="domain" description="C2 tensin-type" evidence="6">
    <location>
        <begin position="640"/>
        <end position="779"/>
    </location>
</feature>
<dbReference type="SMART" id="SM00220">
    <property type="entry name" value="S_TKc"/>
    <property type="match status" value="1"/>
</dbReference>
<keyword evidence="8" id="KW-1185">Reference proteome</keyword>
<feature type="compositionally biased region" description="Pro residues" evidence="3">
    <location>
        <begin position="357"/>
        <end position="368"/>
    </location>
</feature>
<evidence type="ECO:0008006" key="9">
    <source>
        <dbReference type="Google" id="ProtNLM"/>
    </source>
</evidence>
<dbReference type="GO" id="GO:0005737">
    <property type="term" value="C:cytoplasm"/>
    <property type="evidence" value="ECO:0007669"/>
    <property type="project" value="TreeGrafter"/>
</dbReference>
<dbReference type="PROSITE" id="PS50011">
    <property type="entry name" value="PROTEIN_KINASE_DOM"/>
    <property type="match status" value="1"/>
</dbReference>
<dbReference type="PANTHER" id="PTHR22967:SF105">
    <property type="entry name" value="CYCLIN-G-ASSOCIATED KINASE"/>
    <property type="match status" value="1"/>
</dbReference>
<feature type="compositionally biased region" description="Basic and acidic residues" evidence="3">
    <location>
        <begin position="1084"/>
        <end position="1101"/>
    </location>
</feature>
<feature type="compositionally biased region" description="Polar residues" evidence="3">
    <location>
        <begin position="1036"/>
        <end position="1062"/>
    </location>
</feature>
<dbReference type="InterPro" id="IPR029023">
    <property type="entry name" value="Tensin_phosphatase"/>
</dbReference>
<feature type="compositionally biased region" description="Polar residues" evidence="3">
    <location>
        <begin position="1017"/>
        <end position="1029"/>
    </location>
</feature>
<sequence length="1101" mass="120060">MSDLFKSAIGYFSSSNISGVENELVGQTVEVGNVKLRVKKVIAEGGFAFVFVAQDPNTGKDYALKRLLAADEDANNAIKEEINILRKLSGHPNVIQYLSAAYIDKTKSTHGSGEYLLVTELYSGSLVDVLINRSTPLPLDVICRIFWQTCRAVQHMHSQQPPIIHRDLKIENLLLGTDGCIKLCDFGSATTQSYQPDPAWSANQRALLEEEMARYTTPMYRAPEMVDTWNNHAITTASDVWALGCILYMLCYMKHPFEDSAKLRILNGNYTIPPGDLKYSCYHDIIRGSLQVNPVQRMTVADILERLAAIAETKSINMKEPLVLEGKRIDSSSPAHNVNAPTTNNNMNSDAAHHPPPRPPPAKPPAPHAQPDHPPRPSQPPSRPSPVPPRPSPVHQPPPRSQQTPAPPHHQTRSQGMQLSSQVGGGGLFSSLRGGAGSFLKNLKDTTGKVMQTVQQSIARSDLDISYVTSRLAVMPFPAEGLESAYRTNHADDVRAFLETKHPGGRYAIYNVSGRSYASGRLGGGRVVDCGWGVAQGVSSGSVVRHAPPLHALYTLCNDMYNFLQQDPKNVCIVHCMDGKATSATLVCAFLMFVNMFSKPDDAAQMFAVKRMPPGLHPSEMRYLYYMSHVLQNPPLEPHFKPVTLISITLQPVPLFTKIRDGCRPYVEVYQGEDRVLSTLQEYERMRLFNITEGKVTLPLNVTVLGDITLVAYHARNTLGGVMSSGRPTGIKIAQIQFHTGFLPEEETSLRYTKAELDDLGDPDHYQERFTCVINIFVAEDERQVGKQPPWTGHATRNITPDCLFSTRIEKDENFDTFVSHPASRGSPVRPPKPPQRPTPPAVREYKDEAPSDSKPEEIGNTEEREGLLDEEEAPVSKPAPQQTEGTLLDIGGGDGNATGSSGNDFLNMQANHKPQRTGASETAPPKQTNGSDLLFDPFGGSESQQNSSNFTSPNGTGSQQSNLLGGWDGFGARPQGPGLTATSPSIPRNASTPNLESKARDPFADLGNLAGGLNVGWTTGSKPTTPMSGTPRAGSPTNQGSPQHRPASWTSQGGIPGSTSPMPGYSTPVGTPHHAAKSPAQERNADYSRSHFDSVYKQQD</sequence>
<proteinExistence type="inferred from homology"/>
<dbReference type="Gene3D" id="2.60.40.1110">
    <property type="match status" value="1"/>
</dbReference>
<feature type="compositionally biased region" description="Polar residues" evidence="3">
    <location>
        <begin position="942"/>
        <end position="964"/>
    </location>
</feature>
<dbReference type="PROSITE" id="PS51181">
    <property type="entry name" value="PPASE_TENSIN"/>
    <property type="match status" value="1"/>
</dbReference>
<dbReference type="FunFam" id="3.90.190.10:FF:000255">
    <property type="entry name" value="putative tyrosine-protein phosphatase auxilin"/>
    <property type="match status" value="1"/>
</dbReference>
<keyword evidence="2" id="KW-0547">Nucleotide-binding</keyword>
<dbReference type="Pfam" id="PF10409">
    <property type="entry name" value="PTEN_C2"/>
    <property type="match status" value="1"/>
</dbReference>
<dbReference type="SUPFAM" id="SSF49562">
    <property type="entry name" value="C2 domain (Calcium/lipid-binding domain, CaLB)"/>
    <property type="match status" value="1"/>
</dbReference>
<dbReference type="Gene3D" id="1.10.510.10">
    <property type="entry name" value="Transferase(Phosphotransferase) domain 1"/>
    <property type="match status" value="1"/>
</dbReference>
<evidence type="ECO:0000256" key="2">
    <source>
        <dbReference type="ARBA" id="ARBA00022741"/>
    </source>
</evidence>
<evidence type="ECO:0000259" key="6">
    <source>
        <dbReference type="PROSITE" id="PS51182"/>
    </source>
</evidence>
<evidence type="ECO:0000259" key="5">
    <source>
        <dbReference type="PROSITE" id="PS51181"/>
    </source>
</evidence>
<dbReference type="InterPro" id="IPR029021">
    <property type="entry name" value="Prot-tyrosine_phosphatase-like"/>
</dbReference>
<accession>A0AAD7ZGD0</accession>